<feature type="domain" description="Response regulatory" evidence="3">
    <location>
        <begin position="41"/>
        <end position="162"/>
    </location>
</feature>
<dbReference type="Pfam" id="PF00563">
    <property type="entry name" value="EAL"/>
    <property type="match status" value="1"/>
</dbReference>
<accession>A0A5E7V9H6</accession>
<name>A0A5E7V9H6_PSEFL</name>
<evidence type="ECO:0000313" key="5">
    <source>
        <dbReference type="EMBL" id="VVQ20677.1"/>
    </source>
</evidence>
<evidence type="ECO:0000259" key="4">
    <source>
        <dbReference type="PROSITE" id="PS50883"/>
    </source>
</evidence>
<feature type="domain" description="EAL" evidence="4">
    <location>
        <begin position="176"/>
        <end position="429"/>
    </location>
</feature>
<dbReference type="InterPro" id="IPR001633">
    <property type="entry name" value="EAL_dom"/>
</dbReference>
<dbReference type="EMBL" id="CABVJC010000010">
    <property type="protein sequence ID" value="VVQ20677.1"/>
    <property type="molecule type" value="Genomic_DNA"/>
</dbReference>
<reference evidence="5 6" key="1">
    <citation type="submission" date="2019-09" db="EMBL/GenBank/DDBJ databases">
        <authorList>
            <person name="Chandra G."/>
            <person name="Truman W A."/>
        </authorList>
    </citation>
    <scope>NUCLEOTIDE SEQUENCE [LARGE SCALE GENOMIC DNA]</scope>
    <source>
        <strain evidence="5">PS941</strain>
    </source>
</reference>
<sequence>MFRNNPTTFETSAGGSSTRLATTHRAPGIADSIAVPALPLRVLVLEDHAFQRSVAVNMLRTLGCGEVFEASDGAEALALLQEVGTVDVALCDLQMEGMDGLEFLQRVGASGQVKSVIISSSLSADLRRAVHQMVALLGLELLGDVGKPLHVQVLANLLGKSLDRPALAQPTAAAVTLASEAAVRQALAQQQLQAWYQPKFNLQTGEVCGVEVLCRWLHPTHGILSPALFMPVLERCGLLDELLFTQIEQALGVQRSAREQGFTLNVAFNLHAVQLANAQLTATLKSLLAQQGACGAGLTFELTESGLLEAPATSLESLVRLRMMGCRLSIDDFGAGFSSLQRLCQLPFNEIKLDAEFIRNLEHEPRCRAAISSTLALGKTLGMNVVIEGIETDAQRRELLALGCSQGQGYWYARPMAGTELLHWLQRHGDRQDSDG</sequence>
<dbReference type="SMART" id="SM00448">
    <property type="entry name" value="REC"/>
    <property type="match status" value="1"/>
</dbReference>
<keyword evidence="1" id="KW-0597">Phosphoprotein</keyword>
<organism evidence="5 6">
    <name type="scientific">Pseudomonas fluorescens</name>
    <dbReference type="NCBI Taxonomy" id="294"/>
    <lineage>
        <taxon>Bacteria</taxon>
        <taxon>Pseudomonadati</taxon>
        <taxon>Pseudomonadota</taxon>
        <taxon>Gammaproteobacteria</taxon>
        <taxon>Pseudomonadales</taxon>
        <taxon>Pseudomonadaceae</taxon>
        <taxon>Pseudomonas</taxon>
    </lineage>
</organism>
<proteinExistence type="predicted"/>
<dbReference type="InterPro" id="IPR011006">
    <property type="entry name" value="CheY-like_superfamily"/>
</dbReference>
<dbReference type="InterPro" id="IPR001789">
    <property type="entry name" value="Sig_transdc_resp-reg_receiver"/>
</dbReference>
<feature type="modified residue" description="4-aspartylphosphate" evidence="1">
    <location>
        <position position="92"/>
    </location>
</feature>
<dbReference type="PROSITE" id="PS50110">
    <property type="entry name" value="RESPONSE_REGULATORY"/>
    <property type="match status" value="1"/>
</dbReference>
<dbReference type="PROSITE" id="PS50883">
    <property type="entry name" value="EAL"/>
    <property type="match status" value="1"/>
</dbReference>
<dbReference type="OrthoDB" id="9812358at2"/>
<dbReference type="CDD" id="cd01948">
    <property type="entry name" value="EAL"/>
    <property type="match status" value="1"/>
</dbReference>
<dbReference type="Proteomes" id="UP000326452">
    <property type="component" value="Unassembled WGS sequence"/>
</dbReference>
<dbReference type="SMART" id="SM00052">
    <property type="entry name" value="EAL"/>
    <property type="match status" value="1"/>
</dbReference>
<feature type="region of interest" description="Disordered" evidence="2">
    <location>
        <begin position="1"/>
        <end position="20"/>
    </location>
</feature>
<dbReference type="Pfam" id="PF00072">
    <property type="entry name" value="Response_reg"/>
    <property type="match status" value="1"/>
</dbReference>
<evidence type="ECO:0000256" key="2">
    <source>
        <dbReference type="SAM" id="MobiDB-lite"/>
    </source>
</evidence>
<gene>
    <name evidence="5" type="primary">rssB_5</name>
    <name evidence="5" type="ORF">PS941_05036</name>
</gene>
<dbReference type="Gene3D" id="3.40.50.2300">
    <property type="match status" value="1"/>
</dbReference>
<dbReference type="GO" id="GO:0071111">
    <property type="term" value="F:cyclic-guanylate-specific phosphodiesterase activity"/>
    <property type="evidence" value="ECO:0007669"/>
    <property type="project" value="InterPro"/>
</dbReference>
<dbReference type="InterPro" id="IPR035919">
    <property type="entry name" value="EAL_sf"/>
</dbReference>
<dbReference type="SUPFAM" id="SSF141868">
    <property type="entry name" value="EAL domain-like"/>
    <property type="match status" value="1"/>
</dbReference>
<evidence type="ECO:0000313" key="6">
    <source>
        <dbReference type="Proteomes" id="UP000326452"/>
    </source>
</evidence>
<protein>
    <submittedName>
        <fullName evidence="5">Regulator of RpoS</fullName>
    </submittedName>
</protein>
<evidence type="ECO:0000256" key="1">
    <source>
        <dbReference type="PROSITE-ProRule" id="PRU00169"/>
    </source>
</evidence>
<evidence type="ECO:0000259" key="3">
    <source>
        <dbReference type="PROSITE" id="PS50110"/>
    </source>
</evidence>
<dbReference type="PANTHER" id="PTHR33121:SF70">
    <property type="entry name" value="SIGNALING PROTEIN YKOW"/>
    <property type="match status" value="1"/>
</dbReference>
<dbReference type="Gene3D" id="3.20.20.450">
    <property type="entry name" value="EAL domain"/>
    <property type="match status" value="1"/>
</dbReference>
<dbReference type="AlphaFoldDB" id="A0A5E7V9H6"/>
<dbReference type="PANTHER" id="PTHR33121">
    <property type="entry name" value="CYCLIC DI-GMP PHOSPHODIESTERASE PDEF"/>
    <property type="match status" value="1"/>
</dbReference>
<dbReference type="SUPFAM" id="SSF52172">
    <property type="entry name" value="CheY-like"/>
    <property type="match status" value="1"/>
</dbReference>
<dbReference type="GO" id="GO:0000160">
    <property type="term" value="P:phosphorelay signal transduction system"/>
    <property type="evidence" value="ECO:0007669"/>
    <property type="project" value="InterPro"/>
</dbReference>
<dbReference type="InterPro" id="IPR050706">
    <property type="entry name" value="Cyclic-di-GMP_PDE-like"/>
</dbReference>